<reference evidence="1 2" key="1">
    <citation type="submission" date="2020-11" db="EMBL/GenBank/DDBJ databases">
        <title>WGS of Herminiimonas contaminans strain Marseille-Q4544 isolated from planarians Schmidtea mediterranea.</title>
        <authorList>
            <person name="Kangale L."/>
        </authorList>
    </citation>
    <scope>NUCLEOTIDE SEQUENCE [LARGE SCALE GENOMIC DNA]</scope>
    <source>
        <strain evidence="1 2">Marseille-Q4544</strain>
    </source>
</reference>
<dbReference type="EMBL" id="JADOEL010000005">
    <property type="protein sequence ID" value="MBF8177698.1"/>
    <property type="molecule type" value="Genomic_DNA"/>
</dbReference>
<keyword evidence="2" id="KW-1185">Reference proteome</keyword>
<evidence type="ECO:0000313" key="1">
    <source>
        <dbReference type="EMBL" id="MBF8177698.1"/>
    </source>
</evidence>
<dbReference type="RefSeq" id="WP_195875288.1">
    <property type="nucleotide sequence ID" value="NZ_JADOEL010000005.1"/>
</dbReference>
<dbReference type="Proteomes" id="UP000657372">
    <property type="component" value="Unassembled WGS sequence"/>
</dbReference>
<gene>
    <name evidence="1" type="ORF">IXC47_08400</name>
</gene>
<evidence type="ECO:0008006" key="3">
    <source>
        <dbReference type="Google" id="ProtNLM"/>
    </source>
</evidence>
<proteinExistence type="predicted"/>
<comment type="caution">
    <text evidence="1">The sequence shown here is derived from an EMBL/GenBank/DDBJ whole genome shotgun (WGS) entry which is preliminary data.</text>
</comment>
<protein>
    <recommendedName>
        <fullName evidence="3">ParB-like nuclease family protein</fullName>
    </recommendedName>
</protein>
<sequence>MSAPLISSQRHLDHAIVERKASRFQVFVVRTMDVELRGKAYRVLLDGHHNLAAAKLAGVEPTWRGPSAKTKRVRTQMPSGAFENMLINNLTDADWYYVDSGEVVSELQASDAGSQS</sequence>
<name>A0ABS0ES71_9BURK</name>
<accession>A0ABS0ES71</accession>
<evidence type="ECO:0000313" key="2">
    <source>
        <dbReference type="Proteomes" id="UP000657372"/>
    </source>
</evidence>
<organism evidence="1 2">
    <name type="scientific">Herminiimonas contaminans</name>
    <dbReference type="NCBI Taxonomy" id="1111140"/>
    <lineage>
        <taxon>Bacteria</taxon>
        <taxon>Pseudomonadati</taxon>
        <taxon>Pseudomonadota</taxon>
        <taxon>Betaproteobacteria</taxon>
        <taxon>Burkholderiales</taxon>
        <taxon>Oxalobacteraceae</taxon>
        <taxon>Herminiimonas</taxon>
    </lineage>
</organism>